<accession>A6HF63</accession>
<sequence>MGSPGSLTLAASTRWSMMPINCPACLCTRSPPPHQWCWFGRTTCTERDCTTQ</sequence>
<evidence type="ECO:0000313" key="2">
    <source>
        <dbReference type="Proteomes" id="UP000234681"/>
    </source>
</evidence>
<gene>
    <name evidence="1" type="primary">Tmem11_predicted</name>
    <name evidence="1" type="ORF">rCG_35211</name>
</gene>
<reference evidence="1 2" key="1">
    <citation type="submission" date="2005-07" db="EMBL/GenBank/DDBJ databases">
        <authorList>
            <person name="Mural R.J."/>
            <person name="Li P.W."/>
            <person name="Adams M.D."/>
            <person name="Amanatides P.G."/>
            <person name="Baden-Tillson H."/>
            <person name="Barnstead M."/>
            <person name="Chin S.H."/>
            <person name="Dew I."/>
            <person name="Evans C.A."/>
            <person name="Ferriera S."/>
            <person name="Flanigan M."/>
            <person name="Fosler C."/>
            <person name="Glodek A."/>
            <person name="Gu Z."/>
            <person name="Holt R.A."/>
            <person name="Jennings D."/>
            <person name="Kraft C.L."/>
            <person name="Lu F."/>
            <person name="Nguyen T."/>
            <person name="Nusskern D.R."/>
            <person name="Pfannkoch C.M."/>
            <person name="Sitter C."/>
            <person name="Sutton G.G."/>
            <person name="Venter J.C."/>
            <person name="Wang Z."/>
            <person name="Woodage T."/>
            <person name="Zheng X.H."/>
            <person name="Zhong F."/>
        </authorList>
    </citation>
    <scope>NUCLEOTIDE SEQUENCE [LARGE SCALE GENOMIC DNA]</scope>
    <source>
        <strain>BN</strain>
        <strain evidence="2">Sprague-Dawley</strain>
    </source>
</reference>
<keyword evidence="1" id="KW-0472">Membrane</keyword>
<keyword evidence="1" id="KW-0812">Transmembrane</keyword>
<protein>
    <submittedName>
        <fullName evidence="1">Transmembrane protein 11 (Predicted)</fullName>
    </submittedName>
</protein>
<dbReference type="AlphaFoldDB" id="A6HF63"/>
<dbReference type="Proteomes" id="UP000234681">
    <property type="component" value="Chromosome 10"/>
</dbReference>
<organism evidence="1 2">
    <name type="scientific">Rattus norvegicus</name>
    <name type="common">Rat</name>
    <dbReference type="NCBI Taxonomy" id="10116"/>
    <lineage>
        <taxon>Eukaryota</taxon>
        <taxon>Metazoa</taxon>
        <taxon>Chordata</taxon>
        <taxon>Craniata</taxon>
        <taxon>Vertebrata</taxon>
        <taxon>Euteleostomi</taxon>
        <taxon>Mammalia</taxon>
        <taxon>Eutheria</taxon>
        <taxon>Euarchontoglires</taxon>
        <taxon>Glires</taxon>
        <taxon>Rodentia</taxon>
        <taxon>Myomorpha</taxon>
        <taxon>Muroidea</taxon>
        <taxon>Muridae</taxon>
        <taxon>Murinae</taxon>
        <taxon>Rattus</taxon>
    </lineage>
</organism>
<dbReference type="EMBL" id="CH473948">
    <property type="protein sequence ID" value="EDM04668.1"/>
    <property type="molecule type" value="Genomic_DNA"/>
</dbReference>
<name>A6HF63_RAT</name>
<evidence type="ECO:0000313" key="1">
    <source>
        <dbReference type="EMBL" id="EDM04668.1"/>
    </source>
</evidence>
<proteinExistence type="predicted"/>